<keyword evidence="7" id="KW-1185">Reference proteome</keyword>
<proteinExistence type="predicted"/>
<dbReference type="PROSITE" id="PS51005">
    <property type="entry name" value="NAC"/>
    <property type="match status" value="1"/>
</dbReference>
<evidence type="ECO:0000256" key="3">
    <source>
        <dbReference type="ARBA" id="ARBA00023163"/>
    </source>
</evidence>
<organism evidence="6 7">
    <name type="scientific">Lithocarpus litseifolius</name>
    <dbReference type="NCBI Taxonomy" id="425828"/>
    <lineage>
        <taxon>Eukaryota</taxon>
        <taxon>Viridiplantae</taxon>
        <taxon>Streptophyta</taxon>
        <taxon>Embryophyta</taxon>
        <taxon>Tracheophyta</taxon>
        <taxon>Spermatophyta</taxon>
        <taxon>Magnoliopsida</taxon>
        <taxon>eudicotyledons</taxon>
        <taxon>Gunneridae</taxon>
        <taxon>Pentapetalae</taxon>
        <taxon>rosids</taxon>
        <taxon>fabids</taxon>
        <taxon>Fagales</taxon>
        <taxon>Fagaceae</taxon>
        <taxon>Lithocarpus</taxon>
    </lineage>
</organism>
<evidence type="ECO:0000256" key="1">
    <source>
        <dbReference type="ARBA" id="ARBA00023015"/>
    </source>
</evidence>
<dbReference type="PANTHER" id="PTHR33232:SF18">
    <property type="entry name" value="PROTEIN SIEVE ELEMENT OCCLUSION B-LIKE"/>
    <property type="match status" value="1"/>
</dbReference>
<dbReference type="InterPro" id="IPR027944">
    <property type="entry name" value="SEO_C"/>
</dbReference>
<evidence type="ECO:0000313" key="7">
    <source>
        <dbReference type="Proteomes" id="UP001459277"/>
    </source>
</evidence>
<evidence type="ECO:0000256" key="4">
    <source>
        <dbReference type="ARBA" id="ARBA00023242"/>
    </source>
</evidence>
<dbReference type="GO" id="GO:0006355">
    <property type="term" value="P:regulation of DNA-templated transcription"/>
    <property type="evidence" value="ECO:0007669"/>
    <property type="project" value="InterPro"/>
</dbReference>
<keyword evidence="2" id="KW-0238">DNA-binding</keyword>
<keyword evidence="4" id="KW-0539">Nucleus</keyword>
<protein>
    <recommendedName>
        <fullName evidence="5">NAC domain-containing protein</fullName>
    </recommendedName>
</protein>
<evidence type="ECO:0000313" key="6">
    <source>
        <dbReference type="EMBL" id="KAL0009849.1"/>
    </source>
</evidence>
<feature type="domain" description="NAC" evidence="5">
    <location>
        <begin position="916"/>
        <end position="966"/>
    </location>
</feature>
<dbReference type="GO" id="GO:0010088">
    <property type="term" value="P:phloem development"/>
    <property type="evidence" value="ECO:0007669"/>
    <property type="project" value="InterPro"/>
</dbReference>
<dbReference type="Proteomes" id="UP001459277">
    <property type="component" value="Unassembled WGS sequence"/>
</dbReference>
<dbReference type="SUPFAM" id="SSF101941">
    <property type="entry name" value="NAC domain"/>
    <property type="match status" value="1"/>
</dbReference>
<name>A0AAW2DJY0_9ROSI</name>
<dbReference type="Pfam" id="PF14577">
    <property type="entry name" value="SEO_C"/>
    <property type="match status" value="3"/>
</dbReference>
<keyword evidence="1" id="KW-0805">Transcription regulation</keyword>
<dbReference type="EMBL" id="JAZDWU010000002">
    <property type="protein sequence ID" value="KAL0009849.1"/>
    <property type="molecule type" value="Genomic_DNA"/>
</dbReference>
<dbReference type="Pfam" id="PF14576">
    <property type="entry name" value="SEO_N"/>
    <property type="match status" value="2"/>
</dbReference>
<dbReference type="GO" id="GO:0003677">
    <property type="term" value="F:DNA binding"/>
    <property type="evidence" value="ECO:0007669"/>
    <property type="project" value="UniProtKB-KW"/>
</dbReference>
<evidence type="ECO:0000256" key="2">
    <source>
        <dbReference type="ARBA" id="ARBA00023125"/>
    </source>
</evidence>
<sequence>MASNQVPQVSTQKAIEDELNVSTMSNNQIMDQISATHVHDDKNFDVESLFIVVKSILNGATHIDNTLMACRDLDEEVAHKITISILSRLSTYSWNAKAVLTLAAFALDYGEFRLLDQLHQSDLLAKSMGILKGVPTILESSWLLKHKNAIDELSNLIKATLDVVEYIFKLEKLLKHNDLKDISSLSTAKDSIPIHVYWAIITVVVCTTQLCCLINDEDKSPELFPFTEKINVALNFLKSHIEPIEEQILYQKLVEVMENPMEIMVAFKEMTFKPLINVGSTNTEIGIEVMKTKNVLLWFSGLDISRVDISIQNSICEEISKEDQYKIVWIPIEEKWTDDMLKKFDMLRSKMPTWYIVHNYSFKLGIRYIKERWQFKDKPIVVVMNTQGIVVHPNALRMITVSRMNAFPFTTEKEAQLSIGDDWFGYLIFDNFTTMTQSMKEEKHIFLYGGMNEKWKKRFNDKAYVMRKDPMIVDAKISVESFCWENESDSQPFWNNLQRFLCAMIDKRTESDPLTQAVQKVLSYKTQSGWALLCKGFKLVNHGNGTTILQVLEDFDNWKQLVPEIGLVNSFKDYKKILPQKEELFNGEDCIGLHMINHIPKLLTWIQEGKYIFIYGGFDEEWRNQFAKRVEALAKDHVIQDAKISIVMSCLEIGCKGKDDRLQKFLSSRTHKNTESGWVVLSKGSKLVDGGNGTTILKVIEEFNNWRWRVCENTMFEICFKDYHKEVLHNGEDWFGYFMIEHFREPKFSTWIQEGKHIFIYGGEDKKWINHFTKKTEALTKDPVIQKAKISIELHHLTTKSKGKYDNGIAGHFWYELELFSNYKPCTVRQEIEKLISYKNENFGWAVLCKGYKLMVSVFNPNPSPATSDLPIWAHQMPRLRFVILCKKCLDSEIVVRFRLCWRRLRREPEEALINLRSRSRGGPTDYDLIMRYLIRKVLKKRLPWNQIVDVDLYKHNPESLASSTR</sequence>
<dbReference type="InterPro" id="IPR027942">
    <property type="entry name" value="SEO_N"/>
</dbReference>
<keyword evidence="3" id="KW-0804">Transcription</keyword>
<dbReference type="AlphaFoldDB" id="A0AAW2DJY0"/>
<evidence type="ECO:0000259" key="5">
    <source>
        <dbReference type="PROSITE" id="PS51005"/>
    </source>
</evidence>
<dbReference type="PANTHER" id="PTHR33232">
    <property type="entry name" value="PROTEIN SIEVE ELEMENT OCCLUSION B-LIKE"/>
    <property type="match status" value="1"/>
</dbReference>
<dbReference type="InterPro" id="IPR003441">
    <property type="entry name" value="NAC-dom"/>
</dbReference>
<accession>A0AAW2DJY0</accession>
<dbReference type="InterPro" id="IPR039299">
    <property type="entry name" value="SEOA"/>
</dbReference>
<comment type="caution">
    <text evidence="6">The sequence shown here is derived from an EMBL/GenBank/DDBJ whole genome shotgun (WGS) entry which is preliminary data.</text>
</comment>
<gene>
    <name evidence="6" type="ORF">SO802_004957</name>
</gene>
<reference evidence="6 7" key="1">
    <citation type="submission" date="2024-01" db="EMBL/GenBank/DDBJ databases">
        <title>A telomere-to-telomere, gap-free genome of sweet tea (Lithocarpus litseifolius).</title>
        <authorList>
            <person name="Zhou J."/>
        </authorList>
    </citation>
    <scope>NUCLEOTIDE SEQUENCE [LARGE SCALE GENOMIC DNA]</scope>
    <source>
        <strain evidence="6">Zhou-2022a</strain>
        <tissue evidence="6">Leaf</tissue>
    </source>
</reference>
<dbReference type="InterPro" id="IPR036093">
    <property type="entry name" value="NAC_dom_sf"/>
</dbReference>